<reference evidence="1" key="1">
    <citation type="journal article" date="2020" name="mSystems">
        <title>Genome- and Community-Level Interaction Insights into Carbon Utilization and Element Cycling Functions of Hydrothermarchaeota in Hydrothermal Sediment.</title>
        <authorList>
            <person name="Zhou Z."/>
            <person name="Liu Y."/>
            <person name="Xu W."/>
            <person name="Pan J."/>
            <person name="Luo Z.H."/>
            <person name="Li M."/>
        </authorList>
    </citation>
    <scope>NUCLEOTIDE SEQUENCE [LARGE SCALE GENOMIC DNA]</scope>
    <source>
        <strain evidence="1">SpSt-477</strain>
    </source>
</reference>
<dbReference type="Gene3D" id="3.30.30.40">
    <property type="match status" value="1"/>
</dbReference>
<protein>
    <submittedName>
        <fullName evidence="1">CoA transferase subunit A</fullName>
    </submittedName>
</protein>
<dbReference type="Pfam" id="PF01144">
    <property type="entry name" value="CoA_trans"/>
    <property type="match status" value="1"/>
</dbReference>
<dbReference type="SUPFAM" id="SSF100950">
    <property type="entry name" value="NagB/RpiA/CoA transferase-like"/>
    <property type="match status" value="1"/>
</dbReference>
<dbReference type="SMART" id="SM00882">
    <property type="entry name" value="CoA_trans"/>
    <property type="match status" value="1"/>
</dbReference>
<gene>
    <name evidence="1" type="ORF">ENS29_01315</name>
</gene>
<evidence type="ECO:0000313" key="1">
    <source>
        <dbReference type="EMBL" id="HGU31477.1"/>
    </source>
</evidence>
<dbReference type="Gene3D" id="3.40.1080.10">
    <property type="entry name" value="Glutaconate Coenzyme A-transferase"/>
    <property type="match status" value="1"/>
</dbReference>
<dbReference type="AlphaFoldDB" id="A0A7C4RS60"/>
<dbReference type="InterPro" id="IPR004165">
    <property type="entry name" value="CoA_trans_fam_I"/>
</dbReference>
<name>A0A7C4RS60_9BACT</name>
<organism evidence="1">
    <name type="scientific">Desulfatirhabdium butyrativorans</name>
    <dbReference type="NCBI Taxonomy" id="340467"/>
    <lineage>
        <taxon>Bacteria</taxon>
        <taxon>Pseudomonadati</taxon>
        <taxon>Thermodesulfobacteriota</taxon>
        <taxon>Desulfobacteria</taxon>
        <taxon>Desulfobacterales</taxon>
        <taxon>Desulfatirhabdiaceae</taxon>
        <taxon>Desulfatirhabdium</taxon>
    </lineage>
</organism>
<dbReference type="GO" id="GO:0008410">
    <property type="term" value="F:CoA-transferase activity"/>
    <property type="evidence" value="ECO:0007669"/>
    <property type="project" value="InterPro"/>
</dbReference>
<accession>A0A7C4RS60</accession>
<dbReference type="EMBL" id="DSUH01000028">
    <property type="protein sequence ID" value="HGU31477.1"/>
    <property type="molecule type" value="Genomic_DNA"/>
</dbReference>
<comment type="caution">
    <text evidence="1">The sequence shown here is derived from an EMBL/GenBank/DDBJ whole genome shotgun (WGS) entry which is preliminary data.</text>
</comment>
<sequence length="304" mass="33442">MLPSKVLPLSEAVQRFVPDGAAVALGLSLETAIPFAFGHEAIRQNKRHLTLIGPISDILFDQLIGAGCVDRVRAAWVGNVITGIGYNYQRAVESSSIVVEHHSNFTISLALKAASMGITFLPSLTALGSDIASENPSITTMSCPFTRKRLSAVAAIRPDVAVVQVQRSDISGNAHVWGCLGITREACMAAERVLLLAEEIVSSDTIFRDPNRVLIPGFRVSAVAHVPWGAYPSPMPGYYNRDHEEFLRYKNCSKRPEDFEVWLRSDVHDVPDRDSYMRKCIGEKRMQALAIHHHSIAEGVDYGY</sequence>
<dbReference type="InterPro" id="IPR037171">
    <property type="entry name" value="NagB/RpiA_transferase-like"/>
</dbReference>
<proteinExistence type="predicted"/>
<keyword evidence="1" id="KW-0808">Transferase</keyword>